<organism evidence="5 6">
    <name type="scientific">Lobosporangium transversale</name>
    <dbReference type="NCBI Taxonomy" id="64571"/>
    <lineage>
        <taxon>Eukaryota</taxon>
        <taxon>Fungi</taxon>
        <taxon>Fungi incertae sedis</taxon>
        <taxon>Mucoromycota</taxon>
        <taxon>Mortierellomycotina</taxon>
        <taxon>Mortierellomycetes</taxon>
        <taxon>Mortierellales</taxon>
        <taxon>Mortierellaceae</taxon>
        <taxon>Lobosporangium</taxon>
    </lineage>
</organism>
<keyword evidence="1 2" id="KW-0238">DNA-binding</keyword>
<dbReference type="PANTHER" id="PTHR48112">
    <property type="entry name" value="HIGH MOBILITY GROUP PROTEIN DSP1"/>
    <property type="match status" value="1"/>
</dbReference>
<sequence>MPKVKSAKAIKSTKTVDPMMPKRPLSAYLMYCRDNRTSVQMENQGQKPSEVMKTLGHMWRNLSEKEKMGYSRKHSEELQKYIEKVNAFFAEKKSTDSSRGDGTSSARSTTTKKDAAPRPKAKAPSTSKSNERARKE</sequence>
<evidence type="ECO:0000256" key="2">
    <source>
        <dbReference type="PROSITE-ProRule" id="PRU00267"/>
    </source>
</evidence>
<dbReference type="InterPro" id="IPR036910">
    <property type="entry name" value="HMG_box_dom_sf"/>
</dbReference>
<dbReference type="OrthoDB" id="1919336at2759"/>
<feature type="region of interest" description="Disordered" evidence="3">
    <location>
        <begin position="90"/>
        <end position="136"/>
    </location>
</feature>
<evidence type="ECO:0000259" key="4">
    <source>
        <dbReference type="PROSITE" id="PS50118"/>
    </source>
</evidence>
<accession>A0A1Y2GTK8</accession>
<feature type="DNA-binding region" description="HMG box" evidence="2">
    <location>
        <begin position="21"/>
        <end position="89"/>
    </location>
</feature>
<dbReference type="Pfam" id="PF00505">
    <property type="entry name" value="HMG_box"/>
    <property type="match status" value="1"/>
</dbReference>
<gene>
    <name evidence="5" type="ORF">BCR41DRAFT_349778</name>
</gene>
<feature type="compositionally biased region" description="Low complexity" evidence="3">
    <location>
        <begin position="100"/>
        <end position="109"/>
    </location>
</feature>
<dbReference type="CDD" id="cd22006">
    <property type="entry name" value="HMG-box_AtHMGB6-like_rpt1"/>
    <property type="match status" value="1"/>
</dbReference>
<dbReference type="PROSITE" id="PS50118">
    <property type="entry name" value="HMG_BOX_2"/>
    <property type="match status" value="1"/>
</dbReference>
<dbReference type="RefSeq" id="XP_021883403.1">
    <property type="nucleotide sequence ID" value="XM_022023530.1"/>
</dbReference>
<dbReference type="GO" id="GO:0005634">
    <property type="term" value="C:nucleus"/>
    <property type="evidence" value="ECO:0007669"/>
    <property type="project" value="UniProtKB-UniRule"/>
</dbReference>
<keyword evidence="6" id="KW-1185">Reference proteome</keyword>
<comment type="caution">
    <text evidence="5">The sequence shown here is derived from an EMBL/GenBank/DDBJ whole genome shotgun (WGS) entry which is preliminary data.</text>
</comment>
<name>A0A1Y2GTK8_9FUNG</name>
<dbReference type="Gene3D" id="1.10.30.10">
    <property type="entry name" value="High mobility group box domain"/>
    <property type="match status" value="1"/>
</dbReference>
<feature type="compositionally biased region" description="Basic and acidic residues" evidence="3">
    <location>
        <begin position="90"/>
        <end position="99"/>
    </location>
</feature>
<dbReference type="Proteomes" id="UP000193648">
    <property type="component" value="Unassembled WGS sequence"/>
</dbReference>
<feature type="domain" description="HMG box" evidence="4">
    <location>
        <begin position="21"/>
        <end position="89"/>
    </location>
</feature>
<dbReference type="STRING" id="64571.A0A1Y2GTK8"/>
<dbReference type="InParanoid" id="A0A1Y2GTK8"/>
<dbReference type="InterPro" id="IPR050342">
    <property type="entry name" value="HMGB"/>
</dbReference>
<dbReference type="GeneID" id="33565374"/>
<dbReference type="EMBL" id="MCFF01000010">
    <property type="protein sequence ID" value="ORZ22849.1"/>
    <property type="molecule type" value="Genomic_DNA"/>
</dbReference>
<dbReference type="AlphaFoldDB" id="A0A1Y2GTK8"/>
<dbReference type="SUPFAM" id="SSF47095">
    <property type="entry name" value="HMG-box"/>
    <property type="match status" value="1"/>
</dbReference>
<reference evidence="5 6" key="1">
    <citation type="submission" date="2016-07" db="EMBL/GenBank/DDBJ databases">
        <title>Pervasive Adenine N6-methylation of Active Genes in Fungi.</title>
        <authorList>
            <consortium name="DOE Joint Genome Institute"/>
            <person name="Mondo S.J."/>
            <person name="Dannebaum R.O."/>
            <person name="Kuo R.C."/>
            <person name="Labutti K."/>
            <person name="Haridas S."/>
            <person name="Kuo A."/>
            <person name="Salamov A."/>
            <person name="Ahrendt S.R."/>
            <person name="Lipzen A."/>
            <person name="Sullivan W."/>
            <person name="Andreopoulos W.B."/>
            <person name="Clum A."/>
            <person name="Lindquist E."/>
            <person name="Daum C."/>
            <person name="Ramamoorthy G.K."/>
            <person name="Gryganskyi A."/>
            <person name="Culley D."/>
            <person name="Magnuson J.K."/>
            <person name="James T.Y."/>
            <person name="O'Malley M.A."/>
            <person name="Stajich J.E."/>
            <person name="Spatafora J.W."/>
            <person name="Visel A."/>
            <person name="Grigoriev I.V."/>
        </authorList>
    </citation>
    <scope>NUCLEOTIDE SEQUENCE [LARGE SCALE GENOMIC DNA]</scope>
    <source>
        <strain evidence="5 6">NRRL 3116</strain>
    </source>
</reference>
<dbReference type="GO" id="GO:0003677">
    <property type="term" value="F:DNA binding"/>
    <property type="evidence" value="ECO:0007669"/>
    <property type="project" value="UniProtKB-UniRule"/>
</dbReference>
<evidence type="ECO:0000313" key="6">
    <source>
        <dbReference type="Proteomes" id="UP000193648"/>
    </source>
</evidence>
<proteinExistence type="predicted"/>
<keyword evidence="2" id="KW-0539">Nucleus</keyword>
<evidence type="ECO:0000313" key="5">
    <source>
        <dbReference type="EMBL" id="ORZ22849.1"/>
    </source>
</evidence>
<evidence type="ECO:0000256" key="1">
    <source>
        <dbReference type="ARBA" id="ARBA00023125"/>
    </source>
</evidence>
<dbReference type="SMART" id="SM00398">
    <property type="entry name" value="HMG"/>
    <property type="match status" value="1"/>
</dbReference>
<dbReference type="InterPro" id="IPR009071">
    <property type="entry name" value="HMG_box_dom"/>
</dbReference>
<protein>
    <submittedName>
        <fullName evidence="5">High mobility group box domain-containing protein</fullName>
    </submittedName>
</protein>
<evidence type="ECO:0000256" key="3">
    <source>
        <dbReference type="SAM" id="MobiDB-lite"/>
    </source>
</evidence>